<protein>
    <submittedName>
        <fullName evidence="1">Uncharacterized protein</fullName>
    </submittedName>
</protein>
<keyword evidence="2" id="KW-1185">Reference proteome</keyword>
<evidence type="ECO:0000313" key="2">
    <source>
        <dbReference type="Proteomes" id="UP000677436"/>
    </source>
</evidence>
<proteinExistence type="predicted"/>
<evidence type="ECO:0000313" key="1">
    <source>
        <dbReference type="EMBL" id="BCU82782.1"/>
    </source>
</evidence>
<reference evidence="1" key="2">
    <citation type="journal article" date="2021" name="Microbiol. Resour. Announc.">
        <title>Complete Genome Sequence of Polycladomyces abyssicola JIR-001T, Isolated from Hemipelagic Sediment in Deep Seawater.</title>
        <authorList>
            <person name="Tsubouchi T."/>
            <person name="Kaneko Y."/>
        </authorList>
    </citation>
    <scope>NUCLEOTIDE SEQUENCE</scope>
    <source>
        <strain evidence="1">JIR-001</strain>
    </source>
</reference>
<sequence length="125" mass="14216">MTQPSLQQAIDGDLKTKSEELAEKYGMDLSEFLAFCTYDRVNHGELERMRGLLEKFRQTMFDVVNEAETLADLPNKELFIATIDGAFNAFQFILPGELGKMLRKSVVEYQKRQSEEAAGEKKATD</sequence>
<reference evidence="1" key="1">
    <citation type="journal article" date="2013" name="Int. J. Syst. Evol. Microbiol.">
        <title>Polycladomyces abyssicola gen. nov., sp. nov., a thermophilic filamentous bacterium isolated from hemipelagic sediment.</title>
        <authorList>
            <person name="Tsubouchi T."/>
            <person name="Shimane Y."/>
            <person name="Mori K."/>
            <person name="Usui K."/>
            <person name="Hiraki T."/>
            <person name="Tame A."/>
            <person name="Uematsu K."/>
            <person name="Maruyama T."/>
            <person name="Hatada Y."/>
        </authorList>
    </citation>
    <scope>NUCLEOTIDE SEQUENCE</scope>
    <source>
        <strain evidence="1">JIR-001</strain>
    </source>
</reference>
<dbReference type="RefSeq" id="WP_212773083.1">
    <property type="nucleotide sequence ID" value="NZ_AP024601.1"/>
</dbReference>
<dbReference type="KEGG" id="pabs:JIR001_25650"/>
<dbReference type="Proteomes" id="UP000677436">
    <property type="component" value="Chromosome"/>
</dbReference>
<dbReference type="AlphaFoldDB" id="A0A8D5UG63"/>
<accession>A0A8D5UG63</accession>
<gene>
    <name evidence="1" type="ORF">JIR001_25650</name>
</gene>
<dbReference type="EMBL" id="AP024601">
    <property type="protein sequence ID" value="BCU82782.1"/>
    <property type="molecule type" value="Genomic_DNA"/>
</dbReference>
<name>A0A8D5UG63_9BACL</name>
<organism evidence="1 2">
    <name type="scientific">Polycladomyces abyssicola</name>
    <dbReference type="NCBI Taxonomy" id="1125966"/>
    <lineage>
        <taxon>Bacteria</taxon>
        <taxon>Bacillati</taxon>
        <taxon>Bacillota</taxon>
        <taxon>Bacilli</taxon>
        <taxon>Bacillales</taxon>
        <taxon>Thermoactinomycetaceae</taxon>
        <taxon>Polycladomyces</taxon>
    </lineage>
</organism>